<comment type="caution">
    <text evidence="1">The sequence shown here is derived from an EMBL/GenBank/DDBJ whole genome shotgun (WGS) entry which is preliminary data.</text>
</comment>
<keyword evidence="2" id="KW-1185">Reference proteome</keyword>
<protein>
    <submittedName>
        <fullName evidence="1">Uncharacterized protein</fullName>
    </submittedName>
</protein>
<dbReference type="EMBL" id="CAKXZT010000068">
    <property type="protein sequence ID" value="CAH2397013.1"/>
    <property type="molecule type" value="Genomic_DNA"/>
</dbReference>
<evidence type="ECO:0000313" key="2">
    <source>
        <dbReference type="Proteomes" id="UP001153050"/>
    </source>
</evidence>
<sequence>MSKALISLTFSWAKIKSEALARVHDYVVGACALGMLRQIHHHIDILV</sequence>
<evidence type="ECO:0000313" key="1">
    <source>
        <dbReference type="EMBL" id="CAH2397013.1"/>
    </source>
</evidence>
<accession>A0ABM9DM39</accession>
<organism evidence="1 2">
    <name type="scientific">Mesorhizobium escarrei</name>
    <dbReference type="NCBI Taxonomy" id="666018"/>
    <lineage>
        <taxon>Bacteria</taxon>
        <taxon>Pseudomonadati</taxon>
        <taxon>Pseudomonadota</taxon>
        <taxon>Alphaproteobacteria</taxon>
        <taxon>Hyphomicrobiales</taxon>
        <taxon>Phyllobacteriaceae</taxon>
        <taxon>Mesorhizobium</taxon>
    </lineage>
</organism>
<name>A0ABM9DM39_9HYPH</name>
<proteinExistence type="predicted"/>
<dbReference type="Proteomes" id="UP001153050">
    <property type="component" value="Unassembled WGS sequence"/>
</dbReference>
<reference evidence="1 2" key="1">
    <citation type="submission" date="2022-03" db="EMBL/GenBank/DDBJ databases">
        <authorList>
            <person name="Brunel B."/>
        </authorList>
    </citation>
    <scope>NUCLEOTIDE SEQUENCE [LARGE SCALE GENOMIC DNA]</scope>
    <source>
        <strain evidence="1">STM5069sample</strain>
    </source>
</reference>
<gene>
    <name evidence="1" type="ORF">MES5069_160020</name>
</gene>